<accession>T1A6D9</accession>
<dbReference type="Pfam" id="PF07971">
    <property type="entry name" value="Glyco_hydro_92"/>
    <property type="match status" value="1"/>
</dbReference>
<dbReference type="InterPro" id="IPR011044">
    <property type="entry name" value="Quino_amine_DH_bsu"/>
</dbReference>
<dbReference type="PANTHER" id="PTHR12143:SF39">
    <property type="entry name" value="SECRETED PROTEIN"/>
    <property type="match status" value="1"/>
</dbReference>
<dbReference type="EMBL" id="AUZY01006953">
    <property type="protein sequence ID" value="EQD52522.1"/>
    <property type="molecule type" value="Genomic_DNA"/>
</dbReference>
<dbReference type="InterPro" id="IPR050883">
    <property type="entry name" value="PNGase"/>
</dbReference>
<sequence>MKVAISYVSVQGALANLHAEGRTWNLNQVRRAARRDWSRLLGRIAVRGGTRAERVIFYTALYHTLLQPTLFNDVTGAYPGFDNRIHRLSPGLAQYANFSGWDIYRTEIPLLALLVPNRVSAMAESLVRDARQGGFLPKWPLANGYTGVMGGDSADPILAGAYAFGARRFHTHEALRDMIRGATRIALRPGQDWYIERPGLASYLKRGYVGHDLTTSVAPVPNGASETLEYALDDFSIAEFAKHLGDRAAVRTFFRRSMNWSHLFDRSTGEIAPRNRAQAFLQTPITENGQSGFQEGNAAQYTWMVPEDLAGLIRGMGGRRAAIRRLNRYFTHLNAGQSAPYAWLGNEPSLGDPWVYLTALAPWRTQAVIRKAISTLYLPTPAGLPGNDDLGTMSAWYIWSAIGLYPQNPSLRILDIGSPLFPYIRLDSPGGLRLIIRAPHAEVSRPYVDALTINGRPDQRTWLALPMRGTVTLGFHLGARPDRAWGSAPGDAPPSFAPGPIHFPPSTNARLIRFKRQDFAHPGQAIRLAFGLDGATTHQATRILWSIAAPRGFSVKPDRGAVAVAPGTDLSIPFTLHIPCGAREGYADVRINARTETGARLPELLLPLRIENRSDAVIPLVYAVNNANNSVTPINPRTGALGPRIMVGDDPDAAILSPQGRWLYVANQGSNTISVIDTVSQTVSATIAVGSGPDALALCPGGSTLWVANGGSNDIEPIATATRKAGADLPTGANPAALALRPGGRVLYVANAGSNTVTSILLVTHQAGPKFVTGLRPAGLAISPHGRRLYVIDQGADEMTPIDLVNARVLKPVRTGLIPGNPALSKGGHILYVPNETSNSLSRIQTATGSALRPLWPGTGPATAATGPRGRSIYVADGAGGVVTRIDRASGRIVWSVRTGGLPVFVATPETP</sequence>
<dbReference type="Pfam" id="PF21783">
    <property type="entry name" value="YNCE"/>
    <property type="match status" value="1"/>
</dbReference>
<dbReference type="GO" id="GO:0030246">
    <property type="term" value="F:carbohydrate binding"/>
    <property type="evidence" value="ECO:0007669"/>
    <property type="project" value="InterPro"/>
</dbReference>
<dbReference type="Gene3D" id="1.20.1050.60">
    <property type="entry name" value="alpha-1,2-mannosidase"/>
    <property type="match status" value="1"/>
</dbReference>
<proteinExistence type="predicted"/>
<dbReference type="InterPro" id="IPR008928">
    <property type="entry name" value="6-hairpin_glycosidase_sf"/>
</dbReference>
<dbReference type="AlphaFoldDB" id="T1A6D9"/>
<feature type="domain" description="Glycosyl hydrolase family 92" evidence="1">
    <location>
        <begin position="13"/>
        <end position="478"/>
    </location>
</feature>
<dbReference type="InterPro" id="IPR012939">
    <property type="entry name" value="Glyco_hydro_92"/>
</dbReference>
<reference evidence="3" key="1">
    <citation type="submission" date="2013-08" db="EMBL/GenBank/DDBJ databases">
        <authorList>
            <person name="Mendez C."/>
            <person name="Richter M."/>
            <person name="Ferrer M."/>
            <person name="Sanchez J."/>
        </authorList>
    </citation>
    <scope>NUCLEOTIDE SEQUENCE</scope>
</reference>
<dbReference type="GO" id="GO:0006516">
    <property type="term" value="P:glycoprotein catabolic process"/>
    <property type="evidence" value="ECO:0007669"/>
    <property type="project" value="TreeGrafter"/>
</dbReference>
<feature type="domain" description="YNCE-like beta-propeller" evidence="2">
    <location>
        <begin position="620"/>
        <end position="906"/>
    </location>
</feature>
<gene>
    <name evidence="3" type="ORF">B1B_10684</name>
</gene>
<name>T1A6D9_9ZZZZ</name>
<organism evidence="3">
    <name type="scientific">mine drainage metagenome</name>
    <dbReference type="NCBI Taxonomy" id="410659"/>
    <lineage>
        <taxon>unclassified sequences</taxon>
        <taxon>metagenomes</taxon>
        <taxon>ecological metagenomes</taxon>
    </lineage>
</organism>
<dbReference type="GO" id="GO:0000224">
    <property type="term" value="F:peptide-N4-(N-acetyl-beta-glucosaminyl)asparagine amidase activity"/>
    <property type="evidence" value="ECO:0007669"/>
    <property type="project" value="TreeGrafter"/>
</dbReference>
<comment type="caution">
    <text evidence="3">The sequence shown here is derived from an EMBL/GenBank/DDBJ whole genome shotgun (WGS) entry which is preliminary data.</text>
</comment>
<dbReference type="GO" id="GO:0005829">
    <property type="term" value="C:cytosol"/>
    <property type="evidence" value="ECO:0007669"/>
    <property type="project" value="TreeGrafter"/>
</dbReference>
<dbReference type="InterPro" id="IPR005887">
    <property type="entry name" value="GH92_a_mannosidase_put"/>
</dbReference>
<dbReference type="PANTHER" id="PTHR12143">
    <property type="entry name" value="PEPTIDE N-GLYCANASE PNGASE -RELATED"/>
    <property type="match status" value="1"/>
</dbReference>
<dbReference type="InterPro" id="IPR015943">
    <property type="entry name" value="WD40/YVTN_repeat-like_dom_sf"/>
</dbReference>
<protein>
    <submittedName>
        <fullName evidence="3">Alpha-1,2-mannosidase family protein</fullName>
    </submittedName>
</protein>
<evidence type="ECO:0000259" key="1">
    <source>
        <dbReference type="Pfam" id="PF07971"/>
    </source>
</evidence>
<dbReference type="InterPro" id="IPR048433">
    <property type="entry name" value="YNCE-like_beta-prop"/>
</dbReference>
<evidence type="ECO:0000313" key="3">
    <source>
        <dbReference type="EMBL" id="EQD52522.1"/>
    </source>
</evidence>
<dbReference type="NCBIfam" id="TIGR01180">
    <property type="entry name" value="aman2_put"/>
    <property type="match status" value="1"/>
</dbReference>
<dbReference type="Gene3D" id="2.130.10.10">
    <property type="entry name" value="YVTN repeat-like/Quinoprotein amine dehydrogenase"/>
    <property type="match status" value="2"/>
</dbReference>
<dbReference type="Gene3D" id="1.20.1610.10">
    <property type="entry name" value="alpha-1,2-mannosidases domains"/>
    <property type="match status" value="1"/>
</dbReference>
<dbReference type="GO" id="GO:0005975">
    <property type="term" value="P:carbohydrate metabolic process"/>
    <property type="evidence" value="ECO:0007669"/>
    <property type="project" value="InterPro"/>
</dbReference>
<dbReference type="Gene3D" id="2.70.98.10">
    <property type="match status" value="1"/>
</dbReference>
<dbReference type="InterPro" id="IPR014718">
    <property type="entry name" value="GH-type_carb-bd"/>
</dbReference>
<dbReference type="InterPro" id="IPR011964">
    <property type="entry name" value="YVTN_b-propeller_repeat"/>
</dbReference>
<dbReference type="SUPFAM" id="SSF48208">
    <property type="entry name" value="Six-hairpin glycosidases"/>
    <property type="match status" value="1"/>
</dbReference>
<evidence type="ECO:0000259" key="2">
    <source>
        <dbReference type="Pfam" id="PF21783"/>
    </source>
</evidence>
<dbReference type="NCBIfam" id="TIGR02276">
    <property type="entry name" value="beta_rpt_yvtn"/>
    <property type="match status" value="1"/>
</dbReference>
<dbReference type="SUPFAM" id="SSF50969">
    <property type="entry name" value="YVTN repeat-like/Quinoprotein amine dehydrogenase"/>
    <property type="match status" value="1"/>
</dbReference>
<reference evidence="3" key="2">
    <citation type="journal article" date="2014" name="ISME J.">
        <title>Microbial stratification in low pH oxic and suboxic macroscopic growths along an acid mine drainage.</title>
        <authorList>
            <person name="Mendez-Garcia C."/>
            <person name="Mesa V."/>
            <person name="Sprenger R.R."/>
            <person name="Richter M."/>
            <person name="Diez M.S."/>
            <person name="Solano J."/>
            <person name="Bargiela R."/>
            <person name="Golyshina O.V."/>
            <person name="Manteca A."/>
            <person name="Ramos J.L."/>
            <person name="Gallego J.R."/>
            <person name="Llorente I."/>
            <person name="Martins Dos Santos V.A."/>
            <person name="Jensen O.N."/>
            <person name="Pelaez A.I."/>
            <person name="Sanchez J."/>
            <person name="Ferrer M."/>
        </authorList>
    </citation>
    <scope>NUCLEOTIDE SEQUENCE</scope>
</reference>